<dbReference type="PANTHER" id="PTHR45674:SF9">
    <property type="entry name" value="DNA LIGASE 3"/>
    <property type="match status" value="1"/>
</dbReference>
<dbReference type="KEGG" id="bgt:106078463"/>
<dbReference type="Gene3D" id="3.30.1490.70">
    <property type="match status" value="1"/>
</dbReference>
<comment type="similarity">
    <text evidence="1">Belongs to the ATP-dependent DNA ligase family.</text>
</comment>
<gene>
    <name evidence="4" type="primary">106078463</name>
</gene>
<dbReference type="Pfam" id="PF04679">
    <property type="entry name" value="DNA_ligase_A_C"/>
    <property type="match status" value="1"/>
</dbReference>
<sequence>MTPVKNHIHLSETKLITVADDLQNLMAKVFNEGLEGLVLKDINSIYEPGKRHWLKIKKDYLHDGSMADSADLVVLGAYYGTGNKGGMMSIFLMGTFDPDKQRWVTVTKCGIGFDDKKLEELNKELDMVKISKDMNLVSYT</sequence>
<evidence type="ECO:0000259" key="3">
    <source>
        <dbReference type="PROSITE" id="PS50160"/>
    </source>
</evidence>
<organism evidence="4 5">
    <name type="scientific">Biomphalaria glabrata</name>
    <name type="common">Bloodfluke planorb</name>
    <name type="synonym">Freshwater snail</name>
    <dbReference type="NCBI Taxonomy" id="6526"/>
    <lineage>
        <taxon>Eukaryota</taxon>
        <taxon>Metazoa</taxon>
        <taxon>Spiralia</taxon>
        <taxon>Lophotrochozoa</taxon>
        <taxon>Mollusca</taxon>
        <taxon>Gastropoda</taxon>
        <taxon>Heterobranchia</taxon>
        <taxon>Euthyneura</taxon>
        <taxon>Panpulmonata</taxon>
        <taxon>Hygrophila</taxon>
        <taxon>Lymnaeoidea</taxon>
        <taxon>Planorbidae</taxon>
        <taxon>Biomphalaria</taxon>
    </lineage>
</organism>
<feature type="domain" description="ATP-dependent DNA ligase family profile" evidence="3">
    <location>
        <begin position="1"/>
        <end position="97"/>
    </location>
</feature>
<accession>A0A2C9LSK5</accession>
<dbReference type="SUPFAM" id="SSF50249">
    <property type="entry name" value="Nucleic acid-binding proteins"/>
    <property type="match status" value="1"/>
</dbReference>
<dbReference type="GO" id="GO:0005524">
    <property type="term" value="F:ATP binding"/>
    <property type="evidence" value="ECO:0007669"/>
    <property type="project" value="InterPro"/>
</dbReference>
<dbReference type="InterPro" id="IPR012340">
    <property type="entry name" value="NA-bd_OB-fold"/>
</dbReference>
<dbReference type="InterPro" id="IPR016059">
    <property type="entry name" value="DNA_ligase_ATP-dep_CS"/>
</dbReference>
<dbReference type="InterPro" id="IPR050191">
    <property type="entry name" value="ATP-dep_DNA_ligase"/>
</dbReference>
<dbReference type="Proteomes" id="UP000076420">
    <property type="component" value="Unassembled WGS sequence"/>
</dbReference>
<dbReference type="GO" id="GO:0003910">
    <property type="term" value="F:DNA ligase (ATP) activity"/>
    <property type="evidence" value="ECO:0007669"/>
    <property type="project" value="InterPro"/>
</dbReference>
<dbReference type="STRING" id="6526.A0A2C9LSK5"/>
<dbReference type="InterPro" id="IPR012310">
    <property type="entry name" value="DNA_ligase_ATP-dep_cent"/>
</dbReference>
<name>A0A2C9LSK5_BIOGL</name>
<dbReference type="AlphaFoldDB" id="A0A2C9LSK5"/>
<keyword evidence="2" id="KW-0436">Ligase</keyword>
<evidence type="ECO:0000256" key="2">
    <source>
        <dbReference type="ARBA" id="ARBA00022598"/>
    </source>
</evidence>
<dbReference type="GO" id="GO:0006310">
    <property type="term" value="P:DNA recombination"/>
    <property type="evidence" value="ECO:0007669"/>
    <property type="project" value="InterPro"/>
</dbReference>
<dbReference type="EnsemblMetazoa" id="BGLB034368-RA">
    <property type="protein sequence ID" value="BGLB034368-PA"/>
    <property type="gene ID" value="BGLB034368"/>
</dbReference>
<dbReference type="Pfam" id="PF01068">
    <property type="entry name" value="DNA_ligase_A_M"/>
    <property type="match status" value="1"/>
</dbReference>
<protein>
    <recommendedName>
        <fullName evidence="3">ATP-dependent DNA ligase family profile domain-containing protein</fullName>
    </recommendedName>
</protein>
<dbReference type="SUPFAM" id="SSF56091">
    <property type="entry name" value="DNA ligase/mRNA capping enzyme, catalytic domain"/>
    <property type="match status" value="1"/>
</dbReference>
<dbReference type="PROSITE" id="PS00333">
    <property type="entry name" value="DNA_LIGASE_A2"/>
    <property type="match status" value="1"/>
</dbReference>
<reference evidence="4" key="1">
    <citation type="submission" date="2020-05" db="UniProtKB">
        <authorList>
            <consortium name="EnsemblMetazoa"/>
        </authorList>
    </citation>
    <scope>IDENTIFICATION</scope>
    <source>
        <strain evidence="4">BB02</strain>
    </source>
</reference>
<dbReference type="VEuPathDB" id="VectorBase:BGLAX_027517"/>
<dbReference type="PANTHER" id="PTHR45674">
    <property type="entry name" value="DNA LIGASE 1/3 FAMILY MEMBER"/>
    <property type="match status" value="1"/>
</dbReference>
<dbReference type="VEuPathDB" id="VectorBase:BGLB034368"/>
<dbReference type="GO" id="GO:0006302">
    <property type="term" value="P:double-strand break repair"/>
    <property type="evidence" value="ECO:0007669"/>
    <property type="project" value="TreeGrafter"/>
</dbReference>
<evidence type="ECO:0000256" key="1">
    <source>
        <dbReference type="ARBA" id="ARBA00007572"/>
    </source>
</evidence>
<dbReference type="GO" id="GO:0006273">
    <property type="term" value="P:lagging strand elongation"/>
    <property type="evidence" value="ECO:0007669"/>
    <property type="project" value="TreeGrafter"/>
</dbReference>
<dbReference type="Gene3D" id="2.40.50.140">
    <property type="entry name" value="Nucleic acid-binding proteins"/>
    <property type="match status" value="1"/>
</dbReference>
<dbReference type="InterPro" id="IPR012309">
    <property type="entry name" value="DNA_ligase_ATP-dep_C"/>
</dbReference>
<evidence type="ECO:0000313" key="4">
    <source>
        <dbReference type="EnsemblMetazoa" id="BGLB034368-PA"/>
    </source>
</evidence>
<dbReference type="GO" id="GO:0070421">
    <property type="term" value="C:DNA ligase III-XRCC1 complex"/>
    <property type="evidence" value="ECO:0007669"/>
    <property type="project" value="TreeGrafter"/>
</dbReference>
<proteinExistence type="inferred from homology"/>
<evidence type="ECO:0000313" key="5">
    <source>
        <dbReference type="Proteomes" id="UP000076420"/>
    </source>
</evidence>
<dbReference type="PROSITE" id="PS50160">
    <property type="entry name" value="DNA_LIGASE_A3"/>
    <property type="match status" value="1"/>
</dbReference>